<accession>A0ABQ1JSN1</accession>
<dbReference type="PANTHER" id="PTHR34982:SF1">
    <property type="entry name" value="FLAGELLAR ASSEMBLY PROTEIN FLIH"/>
    <property type="match status" value="1"/>
</dbReference>
<keyword evidence="2" id="KW-0653">Protein transport</keyword>
<proteinExistence type="predicted"/>
<evidence type="ECO:0008006" key="6">
    <source>
        <dbReference type="Google" id="ProtNLM"/>
    </source>
</evidence>
<evidence type="ECO:0000256" key="3">
    <source>
        <dbReference type="SAM" id="Coils"/>
    </source>
</evidence>
<dbReference type="PANTHER" id="PTHR34982">
    <property type="entry name" value="YOP PROTEINS TRANSLOCATION PROTEIN L"/>
    <property type="match status" value="1"/>
</dbReference>
<evidence type="ECO:0000313" key="4">
    <source>
        <dbReference type="EMBL" id="GGB74334.1"/>
    </source>
</evidence>
<gene>
    <name evidence="4" type="ORF">GCM10010833_31930</name>
</gene>
<feature type="coiled-coil region" evidence="3">
    <location>
        <begin position="38"/>
        <end position="65"/>
    </location>
</feature>
<evidence type="ECO:0000256" key="2">
    <source>
        <dbReference type="ARBA" id="ARBA00022927"/>
    </source>
</evidence>
<protein>
    <recommendedName>
        <fullName evidence="6">Flagellar assembly protein FliH/Type III secretion system HrpE domain-containing protein</fullName>
    </recommendedName>
</protein>
<dbReference type="Proteomes" id="UP000614261">
    <property type="component" value="Unassembled WGS sequence"/>
</dbReference>
<organism evidence="4 5">
    <name type="scientific">Blastomonas aquatica</name>
    <dbReference type="NCBI Taxonomy" id="1510276"/>
    <lineage>
        <taxon>Bacteria</taxon>
        <taxon>Pseudomonadati</taxon>
        <taxon>Pseudomonadota</taxon>
        <taxon>Alphaproteobacteria</taxon>
        <taxon>Sphingomonadales</taxon>
        <taxon>Sphingomonadaceae</taxon>
        <taxon>Blastomonas</taxon>
    </lineage>
</organism>
<evidence type="ECO:0000313" key="5">
    <source>
        <dbReference type="Proteomes" id="UP000614261"/>
    </source>
</evidence>
<dbReference type="EMBL" id="BMGD01000006">
    <property type="protein sequence ID" value="GGB74334.1"/>
    <property type="molecule type" value="Genomic_DNA"/>
</dbReference>
<comment type="caution">
    <text evidence="4">The sequence shown here is derived from an EMBL/GenBank/DDBJ whole genome shotgun (WGS) entry which is preliminary data.</text>
</comment>
<keyword evidence="3" id="KW-0175">Coiled coil</keyword>
<evidence type="ECO:0000256" key="1">
    <source>
        <dbReference type="ARBA" id="ARBA00022448"/>
    </source>
</evidence>
<sequence>MTVEAVQNRRQILPFAFDRTFPSQTGDGPRMHRRKTDAIALANEVEALQEQIARLEEGHRDELALVRSEAFAAGLDHARTEREEAILAAIDAAQASLETLAIQHEELRHEVVADACQLALTAAEILAGCAIDREPGRPIDEAIGRALLLVTRGQEIEVRVHPDLVEDITQRIAVRQAGDRRRLFLSVSADPAIVPGDAALTWERGGLLVDAASRRQAVLDELEPLTAASEADSQV</sequence>
<reference evidence="5" key="1">
    <citation type="journal article" date="2019" name="Int. J. Syst. Evol. Microbiol.">
        <title>The Global Catalogue of Microorganisms (GCM) 10K type strain sequencing project: providing services to taxonomists for standard genome sequencing and annotation.</title>
        <authorList>
            <consortium name="The Broad Institute Genomics Platform"/>
            <consortium name="The Broad Institute Genome Sequencing Center for Infectious Disease"/>
            <person name="Wu L."/>
            <person name="Ma J."/>
        </authorList>
    </citation>
    <scope>NUCLEOTIDE SEQUENCE [LARGE SCALE GENOMIC DNA]</scope>
    <source>
        <strain evidence="5">CGMCC 1.12851</strain>
    </source>
</reference>
<keyword evidence="5" id="KW-1185">Reference proteome</keyword>
<name>A0ABQ1JSN1_9SPHN</name>
<keyword evidence="1" id="KW-0813">Transport</keyword>
<dbReference type="InterPro" id="IPR051472">
    <property type="entry name" value="T3SS_Stator/FliH"/>
</dbReference>